<dbReference type="Pfam" id="PF06985">
    <property type="entry name" value="HET"/>
    <property type="match status" value="1"/>
</dbReference>
<feature type="domain" description="Heterokaryon incompatibility" evidence="1">
    <location>
        <begin position="12"/>
        <end position="168"/>
    </location>
</feature>
<sequence>MRRGRHERRCLVCLSYVWGQARTLRLSQQNATNLYKPGSLTRAILPNIVEDALQITVGLGKRYLWVDALCIVQDNDQDKARFVSRMDSIYARASVVIVAATCVDSNSMLLGVRPGTRQSEPTPFMIQDVKLVQCLDPVDGVGIDLRTGRSSAYLGTTTWDTRAWTLQERFLASRCLVFTDEQVFWECEESFYCEDSFREIPHVIRNARRTSLCGGELNLVWNTDGPVFDHYYRTLLEEYSCRAMTNEKDGLHAFSGIIRVFESTRHEQFCWGLPCAYLESALAWGHPFEHKLKRRHGDFPSWSWTGWVGDGTGKLSNQNLHMQRLGLEFYHFVGGKAEAERLKQSGKQDSEHDLLAEGSDILARGQRHTAVTERDLPSDLFNRSYRLLAFWTACATLKVSQNSPLSTRPDSRDAFEWETIMIQGDRDIRVSWSQMPLLHNKDEIEVIAVAQNRGNWDGGHIANGAIGVMVVSWLGGAAYREGFAWIAIRDWTSLARRSWKLLFLD</sequence>
<keyword evidence="3" id="KW-1185">Reference proteome</keyword>
<dbReference type="Proteomes" id="UP001334248">
    <property type="component" value="Unassembled WGS sequence"/>
</dbReference>
<proteinExistence type="predicted"/>
<dbReference type="GeneID" id="90000729"/>
<dbReference type="PANTHER" id="PTHR33112:SF12">
    <property type="entry name" value="HETEROKARYON INCOMPATIBILITY DOMAIN-CONTAINING PROTEIN"/>
    <property type="match status" value="1"/>
</dbReference>
<dbReference type="RefSeq" id="XP_064728953.1">
    <property type="nucleotide sequence ID" value="XM_064875688.1"/>
</dbReference>
<dbReference type="InterPro" id="IPR010730">
    <property type="entry name" value="HET"/>
</dbReference>
<organism evidence="2 3">
    <name type="scientific">Knufia obscura</name>
    <dbReference type="NCBI Taxonomy" id="1635080"/>
    <lineage>
        <taxon>Eukaryota</taxon>
        <taxon>Fungi</taxon>
        <taxon>Dikarya</taxon>
        <taxon>Ascomycota</taxon>
        <taxon>Pezizomycotina</taxon>
        <taxon>Eurotiomycetes</taxon>
        <taxon>Chaetothyriomycetidae</taxon>
        <taxon>Chaetothyriales</taxon>
        <taxon>Trichomeriaceae</taxon>
        <taxon>Knufia</taxon>
    </lineage>
</organism>
<evidence type="ECO:0000259" key="1">
    <source>
        <dbReference type="Pfam" id="PF06985"/>
    </source>
</evidence>
<protein>
    <recommendedName>
        <fullName evidence="1">Heterokaryon incompatibility domain-containing protein</fullName>
    </recommendedName>
</protein>
<name>A0ABR0RKR5_9EURO</name>
<dbReference type="EMBL" id="JAVHJV010000008">
    <property type="protein sequence ID" value="KAK5940863.1"/>
    <property type="molecule type" value="Genomic_DNA"/>
</dbReference>
<reference evidence="2 3" key="1">
    <citation type="journal article" date="2023" name="Res Sq">
        <title>Genomic and morphological characterization of Knufia obscura isolated from the Mars 2020 spacecraft assembly facility.</title>
        <authorList>
            <person name="Chander A.M."/>
            <person name="Teixeira M.M."/>
            <person name="Singh N.K."/>
            <person name="Williams M.P."/>
            <person name="Parker C.W."/>
            <person name="Leo P."/>
            <person name="Stajich J.E."/>
            <person name="Torok T."/>
            <person name="Tighe S."/>
            <person name="Mason C.E."/>
            <person name="Venkateswaran K."/>
        </authorList>
    </citation>
    <scope>NUCLEOTIDE SEQUENCE [LARGE SCALE GENOMIC DNA]</scope>
    <source>
        <strain evidence="2 3">CCFEE 5817</strain>
    </source>
</reference>
<accession>A0ABR0RKR5</accession>
<dbReference type="PANTHER" id="PTHR33112">
    <property type="entry name" value="DOMAIN PROTEIN, PUTATIVE-RELATED"/>
    <property type="match status" value="1"/>
</dbReference>
<evidence type="ECO:0000313" key="2">
    <source>
        <dbReference type="EMBL" id="KAK5940863.1"/>
    </source>
</evidence>
<comment type="caution">
    <text evidence="2">The sequence shown here is derived from an EMBL/GenBank/DDBJ whole genome shotgun (WGS) entry which is preliminary data.</text>
</comment>
<gene>
    <name evidence="2" type="ORF">PMZ80_007280</name>
</gene>
<evidence type="ECO:0000313" key="3">
    <source>
        <dbReference type="Proteomes" id="UP001334248"/>
    </source>
</evidence>